<dbReference type="InterPro" id="IPR032466">
    <property type="entry name" value="Metal_Hydrolase"/>
</dbReference>
<dbReference type="OrthoDB" id="8673173at2"/>
<dbReference type="SUPFAM" id="SSF51556">
    <property type="entry name" value="Metallo-dependent hydrolases"/>
    <property type="match status" value="1"/>
</dbReference>
<name>A0A5M3WTQ3_9ACTN</name>
<dbReference type="InterPro" id="IPR006680">
    <property type="entry name" value="Amidohydro-rel"/>
</dbReference>
<comment type="caution">
    <text evidence="3">The sequence shown here is derived from an EMBL/GenBank/DDBJ whole genome shotgun (WGS) entry which is preliminary data.</text>
</comment>
<dbReference type="GO" id="GO:0016831">
    <property type="term" value="F:carboxy-lyase activity"/>
    <property type="evidence" value="ECO:0007669"/>
    <property type="project" value="InterPro"/>
</dbReference>
<keyword evidence="4" id="KW-1185">Reference proteome</keyword>
<evidence type="ECO:0000259" key="2">
    <source>
        <dbReference type="Pfam" id="PF04909"/>
    </source>
</evidence>
<evidence type="ECO:0000313" key="4">
    <source>
        <dbReference type="Proteomes" id="UP000331127"/>
    </source>
</evidence>
<dbReference type="InterPro" id="IPR032465">
    <property type="entry name" value="ACMSD"/>
</dbReference>
<feature type="domain" description="Amidohydrolase-related" evidence="2">
    <location>
        <begin position="4"/>
        <end position="314"/>
    </location>
</feature>
<dbReference type="GO" id="GO:0019748">
    <property type="term" value="P:secondary metabolic process"/>
    <property type="evidence" value="ECO:0007669"/>
    <property type="project" value="TreeGrafter"/>
</dbReference>
<dbReference type="Gene3D" id="3.20.20.140">
    <property type="entry name" value="Metal-dependent hydrolases"/>
    <property type="match status" value="1"/>
</dbReference>
<dbReference type="EMBL" id="BLAE01000035">
    <property type="protein sequence ID" value="GES12274.1"/>
    <property type="molecule type" value="Genomic_DNA"/>
</dbReference>
<keyword evidence="1" id="KW-0456">Lyase</keyword>
<proteinExistence type="predicted"/>
<dbReference type="AlphaFoldDB" id="A0A5M3WTQ3"/>
<evidence type="ECO:0000256" key="1">
    <source>
        <dbReference type="ARBA" id="ARBA00023239"/>
    </source>
</evidence>
<accession>A0A5M3WTQ3</accession>
<reference evidence="3 4" key="1">
    <citation type="submission" date="2019-10" db="EMBL/GenBank/DDBJ databases">
        <title>Whole genome shotgun sequence of Acrocarpospora macrocephala NBRC 16266.</title>
        <authorList>
            <person name="Ichikawa N."/>
            <person name="Kimura A."/>
            <person name="Kitahashi Y."/>
            <person name="Komaki H."/>
            <person name="Oguchi A."/>
        </authorList>
    </citation>
    <scope>NUCLEOTIDE SEQUENCE [LARGE SCALE GENOMIC DNA]</scope>
    <source>
        <strain evidence="3 4">NBRC 16266</strain>
    </source>
</reference>
<gene>
    <name evidence="3" type="ORF">Amac_058710</name>
</gene>
<evidence type="ECO:0000313" key="3">
    <source>
        <dbReference type="EMBL" id="GES12274.1"/>
    </source>
</evidence>
<sequence>MAGIDLHTHLAPELGEAEIAELPGVSADHGRLAVDGSHGGPPRLNQPEALEAWLDERSLDAAAVSPPPPFFRQHLLVTEAGRWVRALNDGMRRAVAGRPRLLPMAYLPLEHPKLALAELDHLLTQDGWAGFAASAGGRSTSLADPSLEPLWQRLSADGRPVMLHPGSSPDARLGEFYLANLLGNPYETAVAVAQLLFGEVTTRHPGLRFLLVHCGGCVPAVLGRWQRGVDTNRPDVPALATPLRQAIRSFYIDCLAHDPDVVDLAVRVFGADRMVLGSDWPFPMGSDDPVTLLSHRDAGFVRQVGEENARTLLGTFT</sequence>
<dbReference type="Proteomes" id="UP000331127">
    <property type="component" value="Unassembled WGS sequence"/>
</dbReference>
<dbReference type="RefSeq" id="WP_155357586.1">
    <property type="nucleotide sequence ID" value="NZ_BAAAHL010000012.1"/>
</dbReference>
<organism evidence="3 4">
    <name type="scientific">Acrocarpospora macrocephala</name>
    <dbReference type="NCBI Taxonomy" id="150177"/>
    <lineage>
        <taxon>Bacteria</taxon>
        <taxon>Bacillati</taxon>
        <taxon>Actinomycetota</taxon>
        <taxon>Actinomycetes</taxon>
        <taxon>Streptosporangiales</taxon>
        <taxon>Streptosporangiaceae</taxon>
        <taxon>Acrocarpospora</taxon>
    </lineage>
</organism>
<dbReference type="PANTHER" id="PTHR21240">
    <property type="entry name" value="2-AMINO-3-CARBOXYLMUCONATE-6-SEMIALDEHYDE DECARBOXYLASE"/>
    <property type="match status" value="1"/>
</dbReference>
<dbReference type="PANTHER" id="PTHR21240:SF28">
    <property type="entry name" value="ISO-OROTATE DECARBOXYLASE (EUROFUNG)"/>
    <property type="match status" value="1"/>
</dbReference>
<dbReference type="GO" id="GO:0016787">
    <property type="term" value="F:hydrolase activity"/>
    <property type="evidence" value="ECO:0007669"/>
    <property type="project" value="InterPro"/>
</dbReference>
<dbReference type="GO" id="GO:0005737">
    <property type="term" value="C:cytoplasm"/>
    <property type="evidence" value="ECO:0007669"/>
    <property type="project" value="TreeGrafter"/>
</dbReference>
<protein>
    <submittedName>
        <fullName evidence="3">2-hydroxy-3-carboxy-6-oxo-7-methylocta-2,4-dienoa te decarboxylase</fullName>
    </submittedName>
</protein>
<dbReference type="Pfam" id="PF04909">
    <property type="entry name" value="Amidohydro_2"/>
    <property type="match status" value="1"/>
</dbReference>